<feature type="region of interest" description="Disordered" evidence="1">
    <location>
        <begin position="23"/>
        <end position="56"/>
    </location>
</feature>
<feature type="compositionally biased region" description="Basic and acidic residues" evidence="1">
    <location>
        <begin position="239"/>
        <end position="255"/>
    </location>
</feature>
<dbReference type="PANTHER" id="PTHR20932">
    <property type="entry name" value="LYSM AND PUTATIVE PEPTIDOGLYCAN-BINDING DOMAIN-CONTAINING PROTEIN"/>
    <property type="match status" value="1"/>
</dbReference>
<dbReference type="CDD" id="cd00118">
    <property type="entry name" value="LysM"/>
    <property type="match status" value="1"/>
</dbReference>
<dbReference type="InterPro" id="IPR036779">
    <property type="entry name" value="LysM_dom_sf"/>
</dbReference>
<feature type="region of interest" description="Disordered" evidence="1">
    <location>
        <begin position="290"/>
        <end position="359"/>
    </location>
</feature>
<feature type="compositionally biased region" description="Low complexity" evidence="1">
    <location>
        <begin position="94"/>
        <end position="131"/>
    </location>
</feature>
<accession>A0A388M846</accession>
<dbReference type="Proteomes" id="UP000265515">
    <property type="component" value="Unassembled WGS sequence"/>
</dbReference>
<organism evidence="3 4">
    <name type="scientific">Chara braunii</name>
    <name type="common">Braun's stonewort</name>
    <dbReference type="NCBI Taxonomy" id="69332"/>
    <lineage>
        <taxon>Eukaryota</taxon>
        <taxon>Viridiplantae</taxon>
        <taxon>Streptophyta</taxon>
        <taxon>Charophyceae</taxon>
        <taxon>Charales</taxon>
        <taxon>Characeae</taxon>
        <taxon>Chara</taxon>
    </lineage>
</organism>
<dbReference type="EMBL" id="BFEA01000835">
    <property type="protein sequence ID" value="GBG90731.1"/>
    <property type="molecule type" value="Genomic_DNA"/>
</dbReference>
<evidence type="ECO:0000313" key="4">
    <source>
        <dbReference type="Proteomes" id="UP000265515"/>
    </source>
</evidence>
<dbReference type="PROSITE" id="PS51782">
    <property type="entry name" value="LYSM"/>
    <property type="match status" value="1"/>
</dbReference>
<evidence type="ECO:0000259" key="2">
    <source>
        <dbReference type="PROSITE" id="PS51782"/>
    </source>
</evidence>
<reference evidence="3 4" key="1">
    <citation type="journal article" date="2018" name="Cell">
        <title>The Chara Genome: Secondary Complexity and Implications for Plant Terrestrialization.</title>
        <authorList>
            <person name="Nishiyama T."/>
            <person name="Sakayama H."/>
            <person name="Vries J.D."/>
            <person name="Buschmann H."/>
            <person name="Saint-Marcoux D."/>
            <person name="Ullrich K.K."/>
            <person name="Haas F.B."/>
            <person name="Vanderstraeten L."/>
            <person name="Becker D."/>
            <person name="Lang D."/>
            <person name="Vosolsobe S."/>
            <person name="Rombauts S."/>
            <person name="Wilhelmsson P.K.I."/>
            <person name="Janitza P."/>
            <person name="Kern R."/>
            <person name="Heyl A."/>
            <person name="Rumpler F."/>
            <person name="Villalobos L.I.A.C."/>
            <person name="Clay J.M."/>
            <person name="Skokan R."/>
            <person name="Toyoda A."/>
            <person name="Suzuki Y."/>
            <person name="Kagoshima H."/>
            <person name="Schijlen E."/>
            <person name="Tajeshwar N."/>
            <person name="Catarino B."/>
            <person name="Hetherington A.J."/>
            <person name="Saltykova A."/>
            <person name="Bonnot C."/>
            <person name="Breuninger H."/>
            <person name="Symeonidi A."/>
            <person name="Radhakrishnan G.V."/>
            <person name="Van Nieuwerburgh F."/>
            <person name="Deforce D."/>
            <person name="Chang C."/>
            <person name="Karol K.G."/>
            <person name="Hedrich R."/>
            <person name="Ulvskov P."/>
            <person name="Glockner G."/>
            <person name="Delwiche C.F."/>
            <person name="Petrasek J."/>
            <person name="Van de Peer Y."/>
            <person name="Friml J."/>
            <person name="Beilby M."/>
            <person name="Dolan L."/>
            <person name="Kohara Y."/>
            <person name="Sugano S."/>
            <person name="Fujiyama A."/>
            <person name="Delaux P.-M."/>
            <person name="Quint M."/>
            <person name="TheiBen G."/>
            <person name="Hagemann M."/>
            <person name="Harholt J."/>
            <person name="Dunand C."/>
            <person name="Zachgo S."/>
            <person name="Langdale J."/>
            <person name="Maumus F."/>
            <person name="Straeten D.V.D."/>
            <person name="Gould S.B."/>
            <person name="Rensing S.A."/>
        </authorList>
    </citation>
    <scope>NUCLEOTIDE SEQUENCE [LARGE SCALE GENOMIC DNA]</scope>
    <source>
        <strain evidence="3 4">S276</strain>
    </source>
</reference>
<feature type="compositionally biased region" description="Low complexity" evidence="1">
    <location>
        <begin position="207"/>
        <end position="236"/>
    </location>
</feature>
<protein>
    <recommendedName>
        <fullName evidence="2">LysM domain-containing protein</fullName>
    </recommendedName>
</protein>
<evidence type="ECO:0000256" key="1">
    <source>
        <dbReference type="SAM" id="MobiDB-lite"/>
    </source>
</evidence>
<gene>
    <name evidence="3" type="ORF">CBR_g51238</name>
</gene>
<comment type="caution">
    <text evidence="3">The sequence shown here is derived from an EMBL/GenBank/DDBJ whole genome shotgun (WGS) entry which is preliminary data.</text>
</comment>
<dbReference type="InterPro" id="IPR045030">
    <property type="entry name" value="LYSM1-4"/>
</dbReference>
<dbReference type="OrthoDB" id="538216at2759"/>
<dbReference type="AlphaFoldDB" id="A0A388M846"/>
<dbReference type="PANTHER" id="PTHR20932:SF36">
    <property type="entry name" value="OS03G0110600 PROTEIN"/>
    <property type="match status" value="1"/>
</dbReference>
<feature type="region of interest" description="Disordered" evidence="1">
    <location>
        <begin position="87"/>
        <end position="131"/>
    </location>
</feature>
<dbReference type="Gramene" id="GBG90731">
    <property type="protein sequence ID" value="GBG90731"/>
    <property type="gene ID" value="CBR_g51238"/>
</dbReference>
<sequence>MKKVGGERAVRREGGSVFEEILMKEEGTDTVSSFPVARPPPLMRMDHNHEDDHAGRDGSGWDNRFWASSPPVGCVCSSSSSSFEGFLTGRRSRSSSTSSSAMGSSSSGTSNFPLSSSSPSGGGSKSSSSSTRVARQLSPFVGEGFLLHNVTKFDTLAGLAIKYGVEVADIRRCNALVSDVQMFARKVLRIPTPGPFPTCGSCEAACEPGSSSKGPSSEQESPVLSSCEPSSSSSWPLHCEIESRKGRRRGAEGKSMHRKSISPAMGLLRGYYGLRKQGASEGMELAVYKSDNENGSEDDEGLLSPMERRDLPIWESKGRNQSGLSERGTERTGEGEIPSVPPRSSLEEGGGGLGKAELGGGWHAEDTFVGLATAGGPSSRRRVSQADEVVAVVEALSERTRAARETVRPAGAVGCVAGWDEAVQGGITEIVDEKLVRRKTVGSSKAGSVVDSKDSFGGGYGAAVHVSGSVAGVRENGDIANEKGRRGFIPGRGPMPRPKASSGEWVARDEGLNLGSVSGGVVRGKAGAEAATILPPPLGTINGWQNLDLAGFGGGGKGGEEGGRAVGGAGGGGGGGLGSLLSASAVEHLIMKVKRSSSLPQINFVEQDGDADSRGLLSSIGKRRLSGGNLFGNWSNMGGVGSGLIDAVRAVGVNGITGNGGGGGGVLNGADFFGGKPPVSRRNKASVD</sequence>
<evidence type="ECO:0000313" key="3">
    <source>
        <dbReference type="EMBL" id="GBG90731.1"/>
    </source>
</evidence>
<proteinExistence type="predicted"/>
<feature type="region of interest" description="Disordered" evidence="1">
    <location>
        <begin position="481"/>
        <end position="502"/>
    </location>
</feature>
<feature type="compositionally biased region" description="Gly residues" evidence="1">
    <location>
        <begin position="348"/>
        <end position="359"/>
    </location>
</feature>
<feature type="compositionally biased region" description="Basic and acidic residues" evidence="1">
    <location>
        <begin position="306"/>
        <end position="318"/>
    </location>
</feature>
<dbReference type="InterPro" id="IPR018392">
    <property type="entry name" value="LysM"/>
</dbReference>
<feature type="compositionally biased region" description="Basic and acidic residues" evidence="1">
    <location>
        <begin position="44"/>
        <end position="56"/>
    </location>
</feature>
<dbReference type="Gene3D" id="3.10.350.10">
    <property type="entry name" value="LysM domain"/>
    <property type="match status" value="1"/>
</dbReference>
<feature type="region of interest" description="Disordered" evidence="1">
    <location>
        <begin position="207"/>
        <end position="260"/>
    </location>
</feature>
<feature type="domain" description="LysM" evidence="2">
    <location>
        <begin position="146"/>
        <end position="190"/>
    </location>
</feature>
<name>A0A388M846_CHABU</name>
<keyword evidence="4" id="KW-1185">Reference proteome</keyword>
<dbReference type="Pfam" id="PF01476">
    <property type="entry name" value="LysM"/>
    <property type="match status" value="1"/>
</dbReference>